<dbReference type="STRING" id="573321.SAMN04488505_104414"/>
<feature type="transmembrane region" description="Helical" evidence="1">
    <location>
        <begin position="21"/>
        <end position="43"/>
    </location>
</feature>
<evidence type="ECO:0000313" key="3">
    <source>
        <dbReference type="Proteomes" id="UP000198984"/>
    </source>
</evidence>
<name>A0A1H7YDL2_9BACT</name>
<evidence type="ECO:0000256" key="1">
    <source>
        <dbReference type="SAM" id="Phobius"/>
    </source>
</evidence>
<dbReference type="AlphaFoldDB" id="A0A1H7YDL2"/>
<feature type="transmembrane region" description="Helical" evidence="1">
    <location>
        <begin position="55"/>
        <end position="75"/>
    </location>
</feature>
<keyword evidence="1" id="KW-0472">Membrane</keyword>
<dbReference type="EMBL" id="FOBB01000004">
    <property type="protein sequence ID" value="SEM44220.1"/>
    <property type="molecule type" value="Genomic_DNA"/>
</dbReference>
<dbReference type="InterPro" id="IPR048136">
    <property type="entry name" value="STM3941-like"/>
</dbReference>
<dbReference type="RefSeq" id="WP_089915399.1">
    <property type="nucleotide sequence ID" value="NZ_FOBB01000004.1"/>
</dbReference>
<dbReference type="NCBIfam" id="NF041635">
    <property type="entry name" value="STM3941_fam"/>
    <property type="match status" value="1"/>
</dbReference>
<reference evidence="2 3" key="1">
    <citation type="submission" date="2016-10" db="EMBL/GenBank/DDBJ databases">
        <authorList>
            <person name="de Groot N.N."/>
        </authorList>
    </citation>
    <scope>NUCLEOTIDE SEQUENCE [LARGE SCALE GENOMIC DNA]</scope>
    <source>
        <strain evidence="2 3">DSM 21039</strain>
    </source>
</reference>
<keyword evidence="1" id="KW-0812">Transmembrane</keyword>
<organism evidence="2 3">
    <name type="scientific">Chitinophaga rupis</name>
    <dbReference type="NCBI Taxonomy" id="573321"/>
    <lineage>
        <taxon>Bacteria</taxon>
        <taxon>Pseudomonadati</taxon>
        <taxon>Bacteroidota</taxon>
        <taxon>Chitinophagia</taxon>
        <taxon>Chitinophagales</taxon>
        <taxon>Chitinophagaceae</taxon>
        <taxon>Chitinophaga</taxon>
    </lineage>
</organism>
<protein>
    <submittedName>
        <fullName evidence="2">Uncharacterized protein</fullName>
    </submittedName>
</protein>
<gene>
    <name evidence="2" type="ORF">SAMN04488505_104414</name>
</gene>
<accession>A0A1H7YDL2</accession>
<dbReference type="Proteomes" id="UP000198984">
    <property type="component" value="Unassembled WGS sequence"/>
</dbReference>
<dbReference type="OrthoDB" id="6028159at2"/>
<proteinExistence type="predicted"/>
<keyword evidence="1" id="KW-1133">Transmembrane helix</keyword>
<keyword evidence="3" id="KW-1185">Reference proteome</keyword>
<sequence>MTKPLPMPNKQSISIPLSKSKLTKGLIGALLFVLSSCWLLVYQPTVNNPVFDNPLLKYGAAVAGILFFGYGIIYFSRKLADKKPGLIIDDEGLFDNSSAAAVGRIPWMNITRVVTTQVMNQQFLVIVVNNPEHYINEQHNAIKKKGMIYNFKHFGSPIAISAGGLKCNLSELLEMLDAGLVAHRMAVV</sequence>
<evidence type="ECO:0000313" key="2">
    <source>
        <dbReference type="EMBL" id="SEM44220.1"/>
    </source>
</evidence>